<dbReference type="PANTHER" id="PTHR42718">
    <property type="entry name" value="MAJOR FACILITATOR SUPERFAMILY MULTIDRUG TRANSPORTER MFSC"/>
    <property type="match status" value="1"/>
</dbReference>
<feature type="transmembrane region" description="Helical" evidence="7">
    <location>
        <begin position="116"/>
        <end position="134"/>
    </location>
</feature>
<dbReference type="AlphaFoldDB" id="A0A8I0ZS48"/>
<dbReference type="PANTHER" id="PTHR42718:SF49">
    <property type="entry name" value="EXPORT PROTEIN"/>
    <property type="match status" value="1"/>
</dbReference>
<dbReference type="Pfam" id="PF07690">
    <property type="entry name" value="MFS_1"/>
    <property type="match status" value="1"/>
</dbReference>
<dbReference type="Gene3D" id="1.20.1250.20">
    <property type="entry name" value="MFS general substrate transporter like domains"/>
    <property type="match status" value="1"/>
</dbReference>
<keyword evidence="2" id="KW-0813">Transport</keyword>
<dbReference type="InterPro" id="IPR036259">
    <property type="entry name" value="MFS_trans_sf"/>
</dbReference>
<keyword evidence="4 7" id="KW-0812">Transmembrane</keyword>
<feature type="transmembrane region" description="Helical" evidence="7">
    <location>
        <begin position="21"/>
        <end position="43"/>
    </location>
</feature>
<feature type="transmembrane region" description="Helical" evidence="7">
    <location>
        <begin position="239"/>
        <end position="255"/>
    </location>
</feature>
<gene>
    <name evidence="9" type="ORF">I3517_03925</name>
</gene>
<dbReference type="PROSITE" id="PS50850">
    <property type="entry name" value="MFS"/>
    <property type="match status" value="1"/>
</dbReference>
<dbReference type="EMBL" id="JAECSB010000018">
    <property type="protein sequence ID" value="MBH5141763.1"/>
    <property type="molecule type" value="Genomic_DNA"/>
</dbReference>
<accession>A0A8I0ZS48</accession>
<feature type="transmembrane region" description="Helical" evidence="7">
    <location>
        <begin position="367"/>
        <end position="391"/>
    </location>
</feature>
<dbReference type="NCBIfam" id="TIGR00711">
    <property type="entry name" value="efflux_EmrB"/>
    <property type="match status" value="1"/>
</dbReference>
<feature type="transmembrane region" description="Helical" evidence="7">
    <location>
        <begin position="87"/>
        <end position="110"/>
    </location>
</feature>
<feature type="transmembrane region" description="Helical" evidence="7">
    <location>
        <begin position="174"/>
        <end position="197"/>
    </location>
</feature>
<dbReference type="SUPFAM" id="SSF103473">
    <property type="entry name" value="MFS general substrate transporter"/>
    <property type="match status" value="1"/>
</dbReference>
<feature type="transmembrane region" description="Helical" evidence="7">
    <location>
        <begin position="209"/>
        <end position="227"/>
    </location>
</feature>
<comment type="subcellular location">
    <subcellularLocation>
        <location evidence="1">Cell membrane</location>
        <topology evidence="1">Multi-pass membrane protein</topology>
    </subcellularLocation>
</comment>
<dbReference type="RefSeq" id="WP_197940512.1">
    <property type="nucleotide sequence ID" value="NZ_JAECSB010000018.1"/>
</dbReference>
<feature type="transmembrane region" description="Helical" evidence="7">
    <location>
        <begin position="312"/>
        <end position="330"/>
    </location>
</feature>
<feature type="transmembrane region" description="Helical" evidence="7">
    <location>
        <begin position="146"/>
        <end position="168"/>
    </location>
</feature>
<evidence type="ECO:0000256" key="5">
    <source>
        <dbReference type="ARBA" id="ARBA00022989"/>
    </source>
</evidence>
<evidence type="ECO:0000256" key="4">
    <source>
        <dbReference type="ARBA" id="ARBA00022692"/>
    </source>
</evidence>
<evidence type="ECO:0000313" key="10">
    <source>
        <dbReference type="Proteomes" id="UP000627573"/>
    </source>
</evidence>
<protein>
    <submittedName>
        <fullName evidence="9">MFS transporter</fullName>
    </submittedName>
</protein>
<feature type="transmembrane region" description="Helical" evidence="7">
    <location>
        <begin position="55"/>
        <end position="75"/>
    </location>
</feature>
<dbReference type="CDD" id="cd17321">
    <property type="entry name" value="MFS_MMR_MDR_like"/>
    <property type="match status" value="1"/>
</dbReference>
<name>A0A8I0ZS48_RHOER</name>
<keyword evidence="6 7" id="KW-0472">Membrane</keyword>
<evidence type="ECO:0000256" key="6">
    <source>
        <dbReference type="ARBA" id="ARBA00023136"/>
    </source>
</evidence>
<dbReference type="Gene3D" id="1.20.1720.10">
    <property type="entry name" value="Multidrug resistance protein D"/>
    <property type="match status" value="1"/>
</dbReference>
<proteinExistence type="predicted"/>
<organism evidence="9 10">
    <name type="scientific">Rhodococcus erythropolis</name>
    <name type="common">Arthrobacter picolinophilus</name>
    <dbReference type="NCBI Taxonomy" id="1833"/>
    <lineage>
        <taxon>Bacteria</taxon>
        <taxon>Bacillati</taxon>
        <taxon>Actinomycetota</taxon>
        <taxon>Actinomycetes</taxon>
        <taxon>Mycobacteriales</taxon>
        <taxon>Nocardiaceae</taxon>
        <taxon>Rhodococcus</taxon>
        <taxon>Rhodococcus erythropolis group</taxon>
    </lineage>
</organism>
<keyword evidence="3" id="KW-1003">Cell membrane</keyword>
<feature type="domain" description="Major facilitator superfamily (MFS) profile" evidence="8">
    <location>
        <begin position="21"/>
        <end position="469"/>
    </location>
</feature>
<evidence type="ECO:0000259" key="8">
    <source>
        <dbReference type="PROSITE" id="PS50850"/>
    </source>
</evidence>
<feature type="transmembrane region" description="Helical" evidence="7">
    <location>
        <begin position="276"/>
        <end position="300"/>
    </location>
</feature>
<evidence type="ECO:0000256" key="7">
    <source>
        <dbReference type="SAM" id="Phobius"/>
    </source>
</evidence>
<reference evidence="9 10" key="1">
    <citation type="submission" date="2020-12" db="EMBL/GenBank/DDBJ databases">
        <title>Draft genome sequence of furan degrading bacterial strain FUR100.</title>
        <authorList>
            <person name="Woiski C."/>
        </authorList>
    </citation>
    <scope>NUCLEOTIDE SEQUENCE [LARGE SCALE GENOMIC DNA]</scope>
    <source>
        <strain evidence="9 10">FUR100</strain>
    </source>
</reference>
<dbReference type="GO" id="GO:0005886">
    <property type="term" value="C:plasma membrane"/>
    <property type="evidence" value="ECO:0007669"/>
    <property type="project" value="UniProtKB-SubCell"/>
</dbReference>
<evidence type="ECO:0000313" key="9">
    <source>
        <dbReference type="EMBL" id="MBH5141763.1"/>
    </source>
</evidence>
<dbReference type="InterPro" id="IPR020846">
    <property type="entry name" value="MFS_dom"/>
</dbReference>
<evidence type="ECO:0000256" key="2">
    <source>
        <dbReference type="ARBA" id="ARBA00022448"/>
    </source>
</evidence>
<keyword evidence="5 7" id="KW-1133">Transmembrane helix</keyword>
<feature type="transmembrane region" description="Helical" evidence="7">
    <location>
        <begin position="342"/>
        <end position="361"/>
    </location>
</feature>
<feature type="transmembrane region" description="Helical" evidence="7">
    <location>
        <begin position="443"/>
        <end position="465"/>
    </location>
</feature>
<dbReference type="Proteomes" id="UP000627573">
    <property type="component" value="Unassembled WGS sequence"/>
</dbReference>
<evidence type="ECO:0000256" key="3">
    <source>
        <dbReference type="ARBA" id="ARBA00022475"/>
    </source>
</evidence>
<dbReference type="InterPro" id="IPR004638">
    <property type="entry name" value="EmrB-like"/>
</dbReference>
<comment type="caution">
    <text evidence="9">The sequence shown here is derived from an EMBL/GenBank/DDBJ whole genome shotgun (WGS) entry which is preliminary data.</text>
</comment>
<keyword evidence="10" id="KW-1185">Reference proteome</keyword>
<dbReference type="GO" id="GO:0022857">
    <property type="term" value="F:transmembrane transporter activity"/>
    <property type="evidence" value="ECO:0007669"/>
    <property type="project" value="InterPro"/>
</dbReference>
<feature type="transmembrane region" description="Helical" evidence="7">
    <location>
        <begin position="412"/>
        <end position="431"/>
    </location>
</feature>
<sequence length="486" mass="50268">MTAPITPKNTSVRNTSVRRATLLAVCVSTAMLMLDIAVVNTALPSIASDLDTGVSALQWVIDAYTLALATVVLSAGSWADRRGRRHVFIIGILWFTTASLFCALAPNIWVLDLARAAQGIGGAVLFACSLALLADVFEKGPQRATALAAYGATIGGAFAVGPLVGGLLTELLDWRAIFLINIPIGLITLAMTVRWVPESRDPRPRGADVPGQILVSTGLAALVFGLLRGNEAGWFEPQPMIAAVIATAALIGFYLHELRTTEPMLPPHLLANRAFAGAQIAAFSISASLFAVFVYTTIYLQNVLHLSPVDAGLVYLPATIAMFVVAGATAKLDGRIPVSISLTCSLLLVSVGLVMMTVADVTSSPYAILPGFVVACVGAGVFNPVMSGLVLGESTSNHSGLAAGINDAFRQTGIAVGVAALGAFLPAQSMLPGGSPDDFVSGLRLALFVAAFIAALGALVCAATLRTARQAGKSVAKEIDSESISA</sequence>
<evidence type="ECO:0000256" key="1">
    <source>
        <dbReference type="ARBA" id="ARBA00004651"/>
    </source>
</evidence>
<dbReference type="InterPro" id="IPR011701">
    <property type="entry name" value="MFS"/>
</dbReference>